<dbReference type="Pfam" id="PF00392">
    <property type="entry name" value="GntR"/>
    <property type="match status" value="1"/>
</dbReference>
<dbReference type="SMART" id="SM00895">
    <property type="entry name" value="FCD"/>
    <property type="match status" value="1"/>
</dbReference>
<gene>
    <name evidence="5" type="ORF">SAMN05444141_106175</name>
</gene>
<evidence type="ECO:0000313" key="6">
    <source>
        <dbReference type="Proteomes" id="UP000183371"/>
    </source>
</evidence>
<evidence type="ECO:0000313" key="5">
    <source>
        <dbReference type="EMBL" id="SFU00845.1"/>
    </source>
</evidence>
<evidence type="ECO:0000256" key="1">
    <source>
        <dbReference type="ARBA" id="ARBA00023015"/>
    </source>
</evidence>
<dbReference type="EMBL" id="FPBD01000006">
    <property type="protein sequence ID" value="SFU00845.1"/>
    <property type="molecule type" value="Genomic_DNA"/>
</dbReference>
<dbReference type="GO" id="GO:0003677">
    <property type="term" value="F:DNA binding"/>
    <property type="evidence" value="ECO:0007669"/>
    <property type="project" value="UniProtKB-KW"/>
</dbReference>
<dbReference type="Pfam" id="PF07729">
    <property type="entry name" value="FCD"/>
    <property type="match status" value="1"/>
</dbReference>
<dbReference type="PROSITE" id="PS50949">
    <property type="entry name" value="HTH_GNTR"/>
    <property type="match status" value="1"/>
</dbReference>
<dbReference type="Proteomes" id="UP000183371">
    <property type="component" value="Unassembled WGS sequence"/>
</dbReference>
<dbReference type="RefSeq" id="WP_054784282.1">
    <property type="nucleotide sequence ID" value="NZ_FPBD01000006.1"/>
</dbReference>
<dbReference type="InterPro" id="IPR036388">
    <property type="entry name" value="WH-like_DNA-bd_sf"/>
</dbReference>
<dbReference type="PANTHER" id="PTHR43537">
    <property type="entry name" value="TRANSCRIPTIONAL REGULATOR, GNTR FAMILY"/>
    <property type="match status" value="1"/>
</dbReference>
<dbReference type="SMART" id="SM00345">
    <property type="entry name" value="HTH_GNTR"/>
    <property type="match status" value="1"/>
</dbReference>
<accession>A0A1I7CN39</accession>
<evidence type="ECO:0000259" key="4">
    <source>
        <dbReference type="PROSITE" id="PS50949"/>
    </source>
</evidence>
<keyword evidence="1" id="KW-0805">Transcription regulation</keyword>
<dbReference type="PANTHER" id="PTHR43537:SF24">
    <property type="entry name" value="GLUCONATE OPERON TRANSCRIPTIONAL REPRESSOR"/>
    <property type="match status" value="1"/>
</dbReference>
<feature type="domain" description="HTH gntR-type" evidence="4">
    <location>
        <begin position="6"/>
        <end position="73"/>
    </location>
</feature>
<dbReference type="Gene3D" id="1.20.120.530">
    <property type="entry name" value="GntR ligand-binding domain-like"/>
    <property type="match status" value="1"/>
</dbReference>
<keyword evidence="6" id="KW-1185">Reference proteome</keyword>
<keyword evidence="2 5" id="KW-0238">DNA-binding</keyword>
<dbReference type="CDD" id="cd07377">
    <property type="entry name" value="WHTH_GntR"/>
    <property type="match status" value="1"/>
</dbReference>
<protein>
    <submittedName>
        <fullName evidence="5">DNA-binding transcriptional regulator, GntR family</fullName>
    </submittedName>
</protein>
<dbReference type="PRINTS" id="PR00035">
    <property type="entry name" value="HTHGNTR"/>
</dbReference>
<keyword evidence="3" id="KW-0804">Transcription</keyword>
<dbReference type="InterPro" id="IPR008920">
    <property type="entry name" value="TF_FadR/GntR_C"/>
</dbReference>
<dbReference type="InterPro" id="IPR036390">
    <property type="entry name" value="WH_DNA-bd_sf"/>
</dbReference>
<name>A0A1I7CN39_9HYPH</name>
<evidence type="ECO:0000256" key="2">
    <source>
        <dbReference type="ARBA" id="ARBA00023125"/>
    </source>
</evidence>
<dbReference type="GO" id="GO:0003700">
    <property type="term" value="F:DNA-binding transcription factor activity"/>
    <property type="evidence" value="ECO:0007669"/>
    <property type="project" value="InterPro"/>
</dbReference>
<dbReference type="InterPro" id="IPR000524">
    <property type="entry name" value="Tscrpt_reg_HTH_GntR"/>
</dbReference>
<proteinExistence type="predicted"/>
<reference evidence="6" key="1">
    <citation type="submission" date="2016-10" db="EMBL/GenBank/DDBJ databases">
        <authorList>
            <person name="Varghese N."/>
            <person name="Submissions S."/>
        </authorList>
    </citation>
    <scope>NUCLEOTIDE SEQUENCE [LARGE SCALE GENOMIC DNA]</scope>
    <source>
        <strain evidence="6">DSM 17465</strain>
    </source>
</reference>
<dbReference type="SUPFAM" id="SSF46785">
    <property type="entry name" value="Winged helix' DNA-binding domain"/>
    <property type="match status" value="1"/>
</dbReference>
<evidence type="ECO:0000256" key="3">
    <source>
        <dbReference type="ARBA" id="ARBA00023163"/>
    </source>
</evidence>
<dbReference type="SUPFAM" id="SSF48008">
    <property type="entry name" value="GntR ligand-binding domain-like"/>
    <property type="match status" value="1"/>
</dbReference>
<dbReference type="InterPro" id="IPR011711">
    <property type="entry name" value="GntR_C"/>
</dbReference>
<dbReference type="AlphaFoldDB" id="A0A1I7CN39"/>
<organism evidence="5 6">
    <name type="scientific">Pseudovibrio denitrificans</name>
    <dbReference type="NCBI Taxonomy" id="258256"/>
    <lineage>
        <taxon>Bacteria</taxon>
        <taxon>Pseudomonadati</taxon>
        <taxon>Pseudomonadota</taxon>
        <taxon>Alphaproteobacteria</taxon>
        <taxon>Hyphomicrobiales</taxon>
        <taxon>Stappiaceae</taxon>
        <taxon>Pseudovibrio</taxon>
    </lineage>
</organism>
<sequence>MKISKQSLEEQAADFLRQQILAGHYVSGDKLTESTLAKDLELSRTTVRMALNTLASEGLVSQKPYAGWSVTTLTDHDIWEIYHLRVALESQAAQMAAETITPEKAVRLRKELDVFKEICQQDGVSITEVTFYDFELHKLIIELSESARLAHMYKSVINQLSIYIRITHFDFDIEDSANTHIGLVEAICAGEPERARKLAIENISTFTEMGHKLKHEHTKQMDED</sequence>
<dbReference type="Gene3D" id="1.10.10.10">
    <property type="entry name" value="Winged helix-like DNA-binding domain superfamily/Winged helix DNA-binding domain"/>
    <property type="match status" value="1"/>
</dbReference>